<sequence length="180" mass="19962">MTLKIAIIGASLASSWPRPPPSLRERLTIPDVKRIAPEFYKLVNGGSVFSISDGKALNGRQLGDGSINASYYGYHEEDFTQTRGFDTRDPSSAKNAFREALHDCRLLAAYKKGVTLLGDAAHLMTPFSGIGVNTEFYYAMLLTQPIFDSAKQTEPKHLDTRIITYEENLWGNAKNGAEWT</sequence>
<keyword evidence="2" id="KW-1185">Reference proteome</keyword>
<comment type="caution">
    <text evidence="1">The sequence shown here is derived from an EMBL/GenBank/DDBJ whole genome shotgun (WGS) entry which is preliminary data.</text>
</comment>
<reference evidence="1" key="1">
    <citation type="journal article" date="2020" name="Stud. Mycol.">
        <title>101 Dothideomycetes genomes: a test case for predicting lifestyles and emergence of pathogens.</title>
        <authorList>
            <person name="Haridas S."/>
            <person name="Albert R."/>
            <person name="Binder M."/>
            <person name="Bloem J."/>
            <person name="Labutti K."/>
            <person name="Salamov A."/>
            <person name="Andreopoulos B."/>
            <person name="Baker S."/>
            <person name="Barry K."/>
            <person name="Bills G."/>
            <person name="Bluhm B."/>
            <person name="Cannon C."/>
            <person name="Castanera R."/>
            <person name="Culley D."/>
            <person name="Daum C."/>
            <person name="Ezra D."/>
            <person name="Gonzalez J."/>
            <person name="Henrissat B."/>
            <person name="Kuo A."/>
            <person name="Liang C."/>
            <person name="Lipzen A."/>
            <person name="Lutzoni F."/>
            <person name="Magnuson J."/>
            <person name="Mondo S."/>
            <person name="Nolan M."/>
            <person name="Ohm R."/>
            <person name="Pangilinan J."/>
            <person name="Park H.-J."/>
            <person name="Ramirez L."/>
            <person name="Alfaro M."/>
            <person name="Sun H."/>
            <person name="Tritt A."/>
            <person name="Yoshinaga Y."/>
            <person name="Zwiers L.-H."/>
            <person name="Turgeon B."/>
            <person name="Goodwin S."/>
            <person name="Spatafora J."/>
            <person name="Crous P."/>
            <person name="Grigoriev I."/>
        </authorList>
    </citation>
    <scope>NUCLEOTIDE SEQUENCE</scope>
    <source>
        <strain evidence="1">ATCC 200398</strain>
    </source>
</reference>
<dbReference type="EMBL" id="MU003525">
    <property type="protein sequence ID" value="KAF2466333.1"/>
    <property type="molecule type" value="Genomic_DNA"/>
</dbReference>
<evidence type="ECO:0000313" key="2">
    <source>
        <dbReference type="Proteomes" id="UP000799755"/>
    </source>
</evidence>
<organism evidence="1 2">
    <name type="scientific">Lindgomyces ingoldianus</name>
    <dbReference type="NCBI Taxonomy" id="673940"/>
    <lineage>
        <taxon>Eukaryota</taxon>
        <taxon>Fungi</taxon>
        <taxon>Dikarya</taxon>
        <taxon>Ascomycota</taxon>
        <taxon>Pezizomycotina</taxon>
        <taxon>Dothideomycetes</taxon>
        <taxon>Pleosporomycetidae</taxon>
        <taxon>Pleosporales</taxon>
        <taxon>Lindgomycetaceae</taxon>
        <taxon>Lindgomyces</taxon>
    </lineage>
</organism>
<gene>
    <name evidence="1" type="ORF">BDR25DRAFT_317727</name>
</gene>
<dbReference type="Proteomes" id="UP000799755">
    <property type="component" value="Unassembled WGS sequence"/>
</dbReference>
<name>A0ACB6QH65_9PLEO</name>
<proteinExistence type="predicted"/>
<evidence type="ECO:0000313" key="1">
    <source>
        <dbReference type="EMBL" id="KAF2466333.1"/>
    </source>
</evidence>
<protein>
    <submittedName>
        <fullName evidence="1">Uncharacterized protein</fullName>
    </submittedName>
</protein>
<accession>A0ACB6QH65</accession>